<dbReference type="GO" id="GO:0006751">
    <property type="term" value="P:glutathione catabolic process"/>
    <property type="evidence" value="ECO:0007669"/>
    <property type="project" value="InterPro"/>
</dbReference>
<dbReference type="PANTHER" id="PTHR12192">
    <property type="entry name" value="CATION TRANSPORT PROTEIN CHAC-RELATED"/>
    <property type="match status" value="1"/>
</dbReference>
<evidence type="ECO:0000256" key="1">
    <source>
        <dbReference type="ARBA" id="ARBA00012344"/>
    </source>
</evidence>
<evidence type="ECO:0000256" key="2">
    <source>
        <dbReference type="ARBA" id="ARBA00023239"/>
    </source>
</evidence>
<comment type="caution">
    <text evidence="3">The sequence shown here is derived from an EMBL/GenBank/DDBJ whole genome shotgun (WGS) entry which is preliminary data.</text>
</comment>
<dbReference type="PANTHER" id="PTHR12192:SF2">
    <property type="entry name" value="GLUTATHIONE-SPECIFIC GAMMA-GLUTAMYLCYCLOTRANSFERASE 2"/>
    <property type="match status" value="1"/>
</dbReference>
<dbReference type="RefSeq" id="WP_149230022.1">
    <property type="nucleotide sequence ID" value="NZ_JALJXJ010000002.1"/>
</dbReference>
<dbReference type="OrthoDB" id="9795692at2"/>
<reference evidence="3 4" key="1">
    <citation type="submission" date="2019-08" db="EMBL/GenBank/DDBJ databases">
        <authorList>
            <person name="Grouzdev D."/>
            <person name="Tikhonova E."/>
            <person name="Kravchenko I."/>
        </authorList>
    </citation>
    <scope>NUCLEOTIDE SEQUENCE [LARGE SCALE GENOMIC DNA]</scope>
    <source>
        <strain evidence="3 4">59b</strain>
    </source>
</reference>
<dbReference type="InterPro" id="IPR036568">
    <property type="entry name" value="GGCT-like_sf"/>
</dbReference>
<dbReference type="GO" id="GO:0016740">
    <property type="term" value="F:transferase activity"/>
    <property type="evidence" value="ECO:0007669"/>
    <property type="project" value="UniProtKB-KW"/>
</dbReference>
<dbReference type="Gene3D" id="3.10.490.10">
    <property type="entry name" value="Gamma-glutamyl cyclotransferase-like"/>
    <property type="match status" value="1"/>
</dbReference>
<name>A0A5A9GY15_AZOLI</name>
<sequence length="204" mass="22747">MAPDSTLLHPAWTHDIAVEPGADLWVFGYGSLMWNPGFTFAERHAATLPGYHRSFCVASHRYRGTPERPGLVLGLDRGGSCRGIVFRVAAADVPETLDYLWEREMDSRVYLPRMLRVRLRDGRSAEGLESVSACCFIVDRTHPQYCRGLDETAVVCRIAGCCGQRGPNIEYLANTVEHLKELGICDARLSSLYDRVRGHPGRPS</sequence>
<keyword evidence="3" id="KW-0808">Transferase</keyword>
<keyword evidence="4" id="KW-1185">Reference proteome</keyword>
<organism evidence="3 4">
    <name type="scientific">Azospirillum lipoferum</name>
    <dbReference type="NCBI Taxonomy" id="193"/>
    <lineage>
        <taxon>Bacteria</taxon>
        <taxon>Pseudomonadati</taxon>
        <taxon>Pseudomonadota</taxon>
        <taxon>Alphaproteobacteria</taxon>
        <taxon>Rhodospirillales</taxon>
        <taxon>Azospirillaceae</taxon>
        <taxon>Azospirillum</taxon>
    </lineage>
</organism>
<evidence type="ECO:0000313" key="4">
    <source>
        <dbReference type="Proteomes" id="UP000324927"/>
    </source>
</evidence>
<dbReference type="GO" id="GO:0005737">
    <property type="term" value="C:cytoplasm"/>
    <property type="evidence" value="ECO:0007669"/>
    <property type="project" value="TreeGrafter"/>
</dbReference>
<proteinExistence type="predicted"/>
<keyword evidence="2" id="KW-0456">Lyase</keyword>
<dbReference type="InterPro" id="IPR013024">
    <property type="entry name" value="GGCT-like"/>
</dbReference>
<dbReference type="EC" id="4.3.2.7" evidence="1"/>
<dbReference type="GO" id="GO:0061928">
    <property type="term" value="F:glutathione specific gamma-glutamylcyclotransferase activity"/>
    <property type="evidence" value="ECO:0007669"/>
    <property type="project" value="UniProtKB-EC"/>
</dbReference>
<protein>
    <recommendedName>
        <fullName evidence="1">glutathione-specific gamma-glutamylcyclotransferase</fullName>
        <ecNumber evidence="1">4.3.2.7</ecNumber>
    </recommendedName>
</protein>
<dbReference type="EMBL" id="VTTN01000001">
    <property type="protein sequence ID" value="KAA0598444.1"/>
    <property type="molecule type" value="Genomic_DNA"/>
</dbReference>
<dbReference type="Proteomes" id="UP000324927">
    <property type="component" value="Unassembled WGS sequence"/>
</dbReference>
<dbReference type="AlphaFoldDB" id="A0A5A9GY15"/>
<dbReference type="CDD" id="cd06661">
    <property type="entry name" value="GGCT_like"/>
    <property type="match status" value="1"/>
</dbReference>
<gene>
    <name evidence="3" type="ORF">FZ942_05005</name>
</gene>
<dbReference type="InterPro" id="IPR006840">
    <property type="entry name" value="ChaC"/>
</dbReference>
<accession>A0A5A9GY15</accession>
<dbReference type="Pfam" id="PF04752">
    <property type="entry name" value="ChaC"/>
    <property type="match status" value="1"/>
</dbReference>
<dbReference type="SUPFAM" id="SSF110857">
    <property type="entry name" value="Gamma-glutamyl cyclotransferase-like"/>
    <property type="match status" value="1"/>
</dbReference>
<evidence type="ECO:0000313" key="3">
    <source>
        <dbReference type="EMBL" id="KAA0598444.1"/>
    </source>
</evidence>